<evidence type="ECO:0000256" key="2">
    <source>
        <dbReference type="SAM" id="Phobius"/>
    </source>
</evidence>
<dbReference type="EMBL" id="BAABJM010000001">
    <property type="protein sequence ID" value="GAA5042890.1"/>
    <property type="molecule type" value="Genomic_DNA"/>
</dbReference>
<sequence>MAEAYDKQPWPRREQTDGYTSAPGETGIAVEHLSGLSGAEVRVNGRLIQELDKGMNFIPLPPGEHYVGVTGLGFRVSNHSVVPVTEGRTTYVYYRSPLIRDTSGMLGPQPRMHAGAVLAYALWTLLGVWIVAFLVFAYSR</sequence>
<gene>
    <name evidence="3" type="ORF">GCM10023318_03730</name>
</gene>
<dbReference type="RefSeq" id="WP_345493221.1">
    <property type="nucleotide sequence ID" value="NZ_BAABJM010000001.1"/>
</dbReference>
<protein>
    <recommendedName>
        <fullName evidence="5">PEGA domain-containing protein</fullName>
    </recommendedName>
</protein>
<keyword evidence="2" id="KW-0472">Membrane</keyword>
<evidence type="ECO:0008006" key="5">
    <source>
        <dbReference type="Google" id="ProtNLM"/>
    </source>
</evidence>
<name>A0ABP9JRX5_9NOCA</name>
<feature type="compositionally biased region" description="Basic and acidic residues" evidence="1">
    <location>
        <begin position="1"/>
        <end position="16"/>
    </location>
</feature>
<feature type="region of interest" description="Disordered" evidence="1">
    <location>
        <begin position="1"/>
        <end position="24"/>
    </location>
</feature>
<evidence type="ECO:0000313" key="4">
    <source>
        <dbReference type="Proteomes" id="UP001500603"/>
    </source>
</evidence>
<comment type="caution">
    <text evidence="3">The sequence shown here is derived from an EMBL/GenBank/DDBJ whole genome shotgun (WGS) entry which is preliminary data.</text>
</comment>
<proteinExistence type="predicted"/>
<evidence type="ECO:0000313" key="3">
    <source>
        <dbReference type="EMBL" id="GAA5042890.1"/>
    </source>
</evidence>
<dbReference type="Proteomes" id="UP001500603">
    <property type="component" value="Unassembled WGS sequence"/>
</dbReference>
<keyword evidence="4" id="KW-1185">Reference proteome</keyword>
<accession>A0ABP9JRX5</accession>
<reference evidence="4" key="1">
    <citation type="journal article" date="2019" name="Int. J. Syst. Evol. Microbiol.">
        <title>The Global Catalogue of Microorganisms (GCM) 10K type strain sequencing project: providing services to taxonomists for standard genome sequencing and annotation.</title>
        <authorList>
            <consortium name="The Broad Institute Genomics Platform"/>
            <consortium name="The Broad Institute Genome Sequencing Center for Infectious Disease"/>
            <person name="Wu L."/>
            <person name="Ma J."/>
        </authorList>
    </citation>
    <scope>NUCLEOTIDE SEQUENCE [LARGE SCALE GENOMIC DNA]</scope>
    <source>
        <strain evidence="4">JCM 18298</strain>
    </source>
</reference>
<keyword evidence="2" id="KW-1133">Transmembrane helix</keyword>
<organism evidence="3 4">
    <name type="scientific">Nocardia callitridis</name>
    <dbReference type="NCBI Taxonomy" id="648753"/>
    <lineage>
        <taxon>Bacteria</taxon>
        <taxon>Bacillati</taxon>
        <taxon>Actinomycetota</taxon>
        <taxon>Actinomycetes</taxon>
        <taxon>Mycobacteriales</taxon>
        <taxon>Nocardiaceae</taxon>
        <taxon>Nocardia</taxon>
    </lineage>
</organism>
<evidence type="ECO:0000256" key="1">
    <source>
        <dbReference type="SAM" id="MobiDB-lite"/>
    </source>
</evidence>
<feature type="transmembrane region" description="Helical" evidence="2">
    <location>
        <begin position="117"/>
        <end position="138"/>
    </location>
</feature>
<keyword evidence="2" id="KW-0812">Transmembrane</keyword>